<proteinExistence type="predicted"/>
<dbReference type="Pfam" id="PF09694">
    <property type="entry name" value="Gcw_chp"/>
    <property type="match status" value="1"/>
</dbReference>
<feature type="chain" id="PRO_5045041164" description="Porin" evidence="1">
    <location>
        <begin position="28"/>
        <end position="279"/>
    </location>
</feature>
<dbReference type="EMBL" id="CP020083">
    <property type="protein sequence ID" value="ASR51349.1"/>
    <property type="molecule type" value="Genomic_DNA"/>
</dbReference>
<dbReference type="RefSeq" id="WP_054136513.1">
    <property type="nucleotide sequence ID" value="NZ_CBDIRB010000001.1"/>
</dbReference>
<organism evidence="2 3">
    <name type="scientific">Blastomonas fulva</name>
    <dbReference type="NCBI Taxonomy" id="1550728"/>
    <lineage>
        <taxon>Bacteria</taxon>
        <taxon>Pseudomonadati</taxon>
        <taxon>Pseudomonadota</taxon>
        <taxon>Alphaproteobacteria</taxon>
        <taxon>Sphingomonadales</taxon>
        <taxon>Sphingomonadaceae</taxon>
        <taxon>Blastomonas</taxon>
    </lineage>
</organism>
<evidence type="ECO:0008006" key="4">
    <source>
        <dbReference type="Google" id="ProtNLM"/>
    </source>
</evidence>
<gene>
    <name evidence="2" type="ORF">B5J99_07635</name>
</gene>
<keyword evidence="1" id="KW-0732">Signal</keyword>
<protein>
    <recommendedName>
        <fullName evidence="4">Porin</fullName>
    </recommendedName>
</protein>
<evidence type="ECO:0000313" key="2">
    <source>
        <dbReference type="EMBL" id="ASR51349.1"/>
    </source>
</evidence>
<name>A0ABN5B6T6_9SPHN</name>
<dbReference type="SUPFAM" id="SSF56935">
    <property type="entry name" value="Porins"/>
    <property type="match status" value="1"/>
</dbReference>
<dbReference type="NCBIfam" id="TIGR02001">
    <property type="entry name" value="gcw_chp"/>
    <property type="match status" value="1"/>
</dbReference>
<dbReference type="GeneID" id="303485440"/>
<dbReference type="InterPro" id="IPR010239">
    <property type="entry name" value="CHP02001"/>
</dbReference>
<reference evidence="2 3" key="1">
    <citation type="submission" date="2017-03" db="EMBL/GenBank/DDBJ databases">
        <title>Complete genome sequence of Blastomonas fulva degrading microcsystin LR.</title>
        <authorList>
            <person name="Lee H.-g."/>
            <person name="Jin L."/>
            <person name="oh H.-M."/>
        </authorList>
    </citation>
    <scope>NUCLEOTIDE SEQUENCE [LARGE SCALE GENOMIC DNA]</scope>
    <source>
        <strain evidence="2 3">T2</strain>
    </source>
</reference>
<evidence type="ECO:0000313" key="3">
    <source>
        <dbReference type="Proteomes" id="UP000258016"/>
    </source>
</evidence>
<dbReference type="Proteomes" id="UP000258016">
    <property type="component" value="Chromosome"/>
</dbReference>
<sequence length="279" mass="29131">MRTSKFHRGLAGLAVLVSSAVATPAFAQEEEASPPVTISGSVGLVSDYRFRGVSQSDEGVALQGGFTVSHESGFYAGTWGSNLAGWGTFGGPNLEVDLFAGYATTIGSAGIDVGVTWYMYPDGFDNTDFFEGYAKLKGTAGPVSLTAAVYYAPKQEALGNFSNTPFSRGQKEDNLYLSGDASFAIPDTPVSLTAHIGYSEGNPGLGPNGTSVTPTGEYWDYSVGASVNVYGPLTLSVSYVDTDIGRAESAYLLPNFQKFRTGGGQIADSTIVFGVTAAF</sequence>
<keyword evidence="3" id="KW-1185">Reference proteome</keyword>
<accession>A0ABN5B6T6</accession>
<evidence type="ECO:0000256" key="1">
    <source>
        <dbReference type="SAM" id="SignalP"/>
    </source>
</evidence>
<feature type="signal peptide" evidence="1">
    <location>
        <begin position="1"/>
        <end position="27"/>
    </location>
</feature>